<dbReference type="AlphaFoldDB" id="A0A286H902"/>
<evidence type="ECO:0000313" key="4">
    <source>
        <dbReference type="Proteomes" id="UP000219482"/>
    </source>
</evidence>
<evidence type="ECO:0000313" key="3">
    <source>
        <dbReference type="EMBL" id="SOE03724.1"/>
    </source>
</evidence>
<dbReference type="Proteomes" id="UP000219482">
    <property type="component" value="Unassembled WGS sequence"/>
</dbReference>
<keyword evidence="2" id="KW-0732">Signal</keyword>
<feature type="signal peptide" evidence="2">
    <location>
        <begin position="1"/>
        <end position="26"/>
    </location>
</feature>
<dbReference type="RefSeq" id="WP_143278521.1">
    <property type="nucleotide sequence ID" value="NZ_OCNK01000007.1"/>
</dbReference>
<sequence length="151" mass="14990">MGARLWTALLLLGAVVFMHGLQCASADHPGGTPLLSPAAVAHDVDAPMAAVSAAMSDAGHTTAGSPAVGGVDAAGVVLHGQTDTSGHGGAGHLWSVCLAVLAAGLALLLGLAVRRLLRLGRAAALPAFTRAARSLTAFHPPELSALCVLRI</sequence>
<dbReference type="OrthoDB" id="5188276at2"/>
<evidence type="ECO:0000256" key="2">
    <source>
        <dbReference type="SAM" id="SignalP"/>
    </source>
</evidence>
<keyword evidence="1" id="KW-1133">Transmembrane helix</keyword>
<evidence type="ECO:0000256" key="1">
    <source>
        <dbReference type="SAM" id="Phobius"/>
    </source>
</evidence>
<reference evidence="4" key="1">
    <citation type="submission" date="2017-09" db="EMBL/GenBank/DDBJ databases">
        <authorList>
            <person name="Varghese N."/>
            <person name="Submissions S."/>
        </authorList>
    </citation>
    <scope>NUCLEOTIDE SEQUENCE [LARGE SCALE GENOMIC DNA]</scope>
    <source>
        <strain evidence="4">DSM 44270</strain>
    </source>
</reference>
<name>A0A286H902_9ACTN</name>
<feature type="chain" id="PRO_5012470887" evidence="2">
    <location>
        <begin position="27"/>
        <end position="151"/>
    </location>
</feature>
<keyword evidence="4" id="KW-1185">Reference proteome</keyword>
<accession>A0A286H902</accession>
<protein>
    <submittedName>
        <fullName evidence="3">Uncharacterized protein</fullName>
    </submittedName>
</protein>
<keyword evidence="1" id="KW-0812">Transmembrane</keyword>
<dbReference type="EMBL" id="OCNK01000007">
    <property type="protein sequence ID" value="SOE03724.1"/>
    <property type="molecule type" value="Genomic_DNA"/>
</dbReference>
<gene>
    <name evidence="3" type="ORF">SAMN06272739_4313</name>
</gene>
<organism evidence="3 4">
    <name type="scientific">Blastococcus haudaquaticus</name>
    <dbReference type="NCBI Taxonomy" id="1938745"/>
    <lineage>
        <taxon>Bacteria</taxon>
        <taxon>Bacillati</taxon>
        <taxon>Actinomycetota</taxon>
        <taxon>Actinomycetes</taxon>
        <taxon>Geodermatophilales</taxon>
        <taxon>Geodermatophilaceae</taxon>
        <taxon>Blastococcus</taxon>
    </lineage>
</organism>
<keyword evidence="1" id="KW-0472">Membrane</keyword>
<feature type="transmembrane region" description="Helical" evidence="1">
    <location>
        <begin position="93"/>
        <end position="113"/>
    </location>
</feature>
<proteinExistence type="predicted"/>